<dbReference type="AlphaFoldDB" id="A0A932EQ54"/>
<dbReference type="InterPro" id="IPR019734">
    <property type="entry name" value="TPR_rpt"/>
</dbReference>
<evidence type="ECO:0000313" key="4">
    <source>
        <dbReference type="Proteomes" id="UP000779809"/>
    </source>
</evidence>
<comment type="caution">
    <text evidence="3">The sequence shown here is derived from an EMBL/GenBank/DDBJ whole genome shotgun (WGS) entry which is preliminary data.</text>
</comment>
<dbReference type="PROSITE" id="PS50005">
    <property type="entry name" value="TPR"/>
    <property type="match status" value="2"/>
</dbReference>
<protein>
    <submittedName>
        <fullName evidence="3">Tetratricopeptide repeat protein</fullName>
    </submittedName>
</protein>
<dbReference type="Proteomes" id="UP000779809">
    <property type="component" value="Unassembled WGS sequence"/>
</dbReference>
<keyword evidence="2" id="KW-0732">Signal</keyword>
<proteinExistence type="predicted"/>
<dbReference type="SMART" id="SM00028">
    <property type="entry name" value="TPR"/>
    <property type="match status" value="2"/>
</dbReference>
<dbReference type="InterPro" id="IPR011990">
    <property type="entry name" value="TPR-like_helical_dom_sf"/>
</dbReference>
<dbReference type="EMBL" id="JACPNR010000011">
    <property type="protein sequence ID" value="MBI2678972.1"/>
    <property type="molecule type" value="Genomic_DNA"/>
</dbReference>
<dbReference type="SUPFAM" id="SSF48452">
    <property type="entry name" value="TPR-like"/>
    <property type="match status" value="1"/>
</dbReference>
<accession>A0A932EQ54</accession>
<feature type="repeat" description="TPR" evidence="1">
    <location>
        <begin position="327"/>
        <end position="360"/>
    </location>
</feature>
<gene>
    <name evidence="3" type="ORF">HYX28_09340</name>
</gene>
<feature type="chain" id="PRO_5037992415" evidence="2">
    <location>
        <begin position="24"/>
        <end position="613"/>
    </location>
</feature>
<evidence type="ECO:0000256" key="2">
    <source>
        <dbReference type="SAM" id="SignalP"/>
    </source>
</evidence>
<organism evidence="3 4">
    <name type="scientific">Candidatus Korobacter versatilis</name>
    <dbReference type="NCBI Taxonomy" id="658062"/>
    <lineage>
        <taxon>Bacteria</taxon>
        <taxon>Pseudomonadati</taxon>
        <taxon>Acidobacteriota</taxon>
        <taxon>Terriglobia</taxon>
        <taxon>Terriglobales</taxon>
        <taxon>Candidatus Korobacteraceae</taxon>
        <taxon>Candidatus Korobacter</taxon>
    </lineage>
</organism>
<sequence>MRRTTHLLFAAILPLLFSAPAAAADIWYEVRSPHFTVLTDAGEKKGREIAMRLEQMREAFGVVVNRDHVNIPVPVVVVAFRSTKEIRKYSPIFNGKPVELAGYFQPGTDRNYIALDVTSYNALEAIFHEYAHMLLNGNYPAMPLWFDEGFAQYYETITVDHKTIQLGKAPESAGYVFQQFRLMPIEQLIAVEHGSKAYNESGDHRTIFYLQSWLLVHYLFDRKKLKEMSDYAYLVGSEHVKPVDALQRAFALTPAQLQKQLESYMRGITVTTYTLNRDILPAEFTVRQLDPIDAQVVLADLHLHEMDYQAQAITELEAILQASPANLSAHSGLGYAYLRRGELDKAGAHFREAAKDTKDARVLYYSAMLTHLRGTRTAEGLADMQQKAARAIALDPSFADAYNLLAYADAGLEQFDDATRAIQKAVQLSPRNEQYAAFLGQMYIAQRKWDDAAAVFTRLKSSENGAVAGQAESALELIQHAKNSKAVRVSMRGDQVEVTGEDSAENQAPALARVRPAVESEPQPGPTPMPLIDKRPIEFLKGTIVGIECANDAAATITVSAAGKKWTFHTADRTHIVLLGADSFSCAWKNMKVAINYRATGANAGDLFSVEVQ</sequence>
<feature type="repeat" description="TPR" evidence="1">
    <location>
        <begin position="399"/>
        <end position="432"/>
    </location>
</feature>
<name>A0A932EQ54_9BACT</name>
<keyword evidence="1" id="KW-0802">TPR repeat</keyword>
<evidence type="ECO:0000313" key="3">
    <source>
        <dbReference type="EMBL" id="MBI2678972.1"/>
    </source>
</evidence>
<evidence type="ECO:0000256" key="1">
    <source>
        <dbReference type="PROSITE-ProRule" id="PRU00339"/>
    </source>
</evidence>
<dbReference type="Pfam" id="PF13432">
    <property type="entry name" value="TPR_16"/>
    <property type="match status" value="2"/>
</dbReference>
<reference evidence="3" key="1">
    <citation type="submission" date="2020-07" db="EMBL/GenBank/DDBJ databases">
        <title>Huge and variable diversity of episymbiotic CPR bacteria and DPANN archaea in groundwater ecosystems.</title>
        <authorList>
            <person name="He C.Y."/>
            <person name="Keren R."/>
            <person name="Whittaker M."/>
            <person name="Farag I.F."/>
            <person name="Doudna J."/>
            <person name="Cate J.H.D."/>
            <person name="Banfield J.F."/>
        </authorList>
    </citation>
    <scope>NUCLEOTIDE SEQUENCE</scope>
    <source>
        <strain evidence="3">NC_groundwater_580_Pr5_B-0.1um_64_19</strain>
    </source>
</reference>
<dbReference type="Gene3D" id="1.25.40.10">
    <property type="entry name" value="Tetratricopeptide repeat domain"/>
    <property type="match status" value="2"/>
</dbReference>
<feature type="signal peptide" evidence="2">
    <location>
        <begin position="1"/>
        <end position="23"/>
    </location>
</feature>